<dbReference type="Proteomes" id="UP000324222">
    <property type="component" value="Unassembled WGS sequence"/>
</dbReference>
<gene>
    <name evidence="1" type="ORF">E2C01_006744</name>
</gene>
<proteinExistence type="predicted"/>
<comment type="caution">
    <text evidence="1">The sequence shown here is derived from an EMBL/GenBank/DDBJ whole genome shotgun (WGS) entry which is preliminary data.</text>
</comment>
<keyword evidence="2" id="KW-1185">Reference proteome</keyword>
<organism evidence="1 2">
    <name type="scientific">Portunus trituberculatus</name>
    <name type="common">Swimming crab</name>
    <name type="synonym">Neptunus trituberculatus</name>
    <dbReference type="NCBI Taxonomy" id="210409"/>
    <lineage>
        <taxon>Eukaryota</taxon>
        <taxon>Metazoa</taxon>
        <taxon>Ecdysozoa</taxon>
        <taxon>Arthropoda</taxon>
        <taxon>Crustacea</taxon>
        <taxon>Multicrustacea</taxon>
        <taxon>Malacostraca</taxon>
        <taxon>Eumalacostraca</taxon>
        <taxon>Eucarida</taxon>
        <taxon>Decapoda</taxon>
        <taxon>Pleocyemata</taxon>
        <taxon>Brachyura</taxon>
        <taxon>Eubrachyura</taxon>
        <taxon>Portunoidea</taxon>
        <taxon>Portunidae</taxon>
        <taxon>Portuninae</taxon>
        <taxon>Portunus</taxon>
    </lineage>
</organism>
<protein>
    <submittedName>
        <fullName evidence="1">Uncharacterized protein</fullName>
    </submittedName>
</protein>
<dbReference type="EMBL" id="VSRR010000321">
    <property type="protein sequence ID" value="MPC13991.1"/>
    <property type="molecule type" value="Genomic_DNA"/>
</dbReference>
<name>A0A5B7CYN4_PORTR</name>
<evidence type="ECO:0000313" key="1">
    <source>
        <dbReference type="EMBL" id="MPC13991.1"/>
    </source>
</evidence>
<accession>A0A5B7CYN4</accession>
<sequence length="211" mass="21989">MEGKEGAGKVSQVGVREWVSGVVKAKLAGLCSCQHGQSIAARQRRQERHRFAHAIPEAGVKAALVEAAALPVISARRRRGEASCWGTLGPHRGAPPWLVSKTTKTSTEALTATKTTTKTRPVTEAATKTLVTTKAATKTLATTKAATETLVAAKTSTKAWPVPEASTEAWSISEVAAKTGSVTEASSGSVGAIVAKEAVHQSLADVRQLTQ</sequence>
<dbReference type="AlphaFoldDB" id="A0A5B7CYN4"/>
<reference evidence="1 2" key="1">
    <citation type="submission" date="2019-05" db="EMBL/GenBank/DDBJ databases">
        <title>Another draft genome of Portunus trituberculatus and its Hox gene families provides insights of decapod evolution.</title>
        <authorList>
            <person name="Jeong J.-H."/>
            <person name="Song I."/>
            <person name="Kim S."/>
            <person name="Choi T."/>
            <person name="Kim D."/>
            <person name="Ryu S."/>
            <person name="Kim W."/>
        </authorList>
    </citation>
    <scope>NUCLEOTIDE SEQUENCE [LARGE SCALE GENOMIC DNA]</scope>
    <source>
        <tissue evidence="1">Muscle</tissue>
    </source>
</reference>
<evidence type="ECO:0000313" key="2">
    <source>
        <dbReference type="Proteomes" id="UP000324222"/>
    </source>
</evidence>